<evidence type="ECO:0000256" key="3">
    <source>
        <dbReference type="ARBA" id="ARBA00022630"/>
    </source>
</evidence>
<evidence type="ECO:0000256" key="1">
    <source>
        <dbReference type="ARBA" id="ARBA00001917"/>
    </source>
</evidence>
<feature type="binding site" evidence="11">
    <location>
        <position position="155"/>
    </location>
    <ligand>
        <name>Mg(2+)</name>
        <dbReference type="ChEBI" id="CHEBI:18420"/>
    </ligand>
</feature>
<dbReference type="GO" id="GO:0008299">
    <property type="term" value="P:isoprenoid biosynthetic process"/>
    <property type="evidence" value="ECO:0007669"/>
    <property type="project" value="UniProtKB-UniRule"/>
</dbReference>
<dbReference type="NCBIfam" id="TIGR02151">
    <property type="entry name" value="IPP_isom_2"/>
    <property type="match status" value="1"/>
</dbReference>
<dbReference type="EMBL" id="AYZE01000014">
    <property type="protein sequence ID" value="KRM90892.1"/>
    <property type="molecule type" value="Genomic_DNA"/>
</dbReference>
<evidence type="ECO:0000256" key="9">
    <source>
        <dbReference type="ARBA" id="ARBA00023235"/>
    </source>
</evidence>
<dbReference type="AlphaFoldDB" id="A0A0R2CRS7"/>
<comment type="caution">
    <text evidence="13">The sequence shown here is derived from an EMBL/GenBank/DDBJ whole genome shotgun (WGS) entry which is preliminary data.</text>
</comment>
<keyword evidence="9 11" id="KW-0413">Isomerase</keyword>
<comment type="cofactor">
    <cofactor evidence="11">
        <name>Mg(2+)</name>
        <dbReference type="ChEBI" id="CHEBI:18420"/>
    </cofactor>
</comment>
<keyword evidence="6 11" id="KW-0460">Magnesium</keyword>
<comment type="catalytic activity">
    <reaction evidence="11">
        <text>isopentenyl diphosphate = dimethylallyl diphosphate</text>
        <dbReference type="Rhea" id="RHEA:23284"/>
        <dbReference type="ChEBI" id="CHEBI:57623"/>
        <dbReference type="ChEBI" id="CHEBI:128769"/>
        <dbReference type="EC" id="5.3.3.2"/>
    </reaction>
</comment>
<comment type="similarity">
    <text evidence="11">Belongs to the IPP isomerase type 2 family.</text>
</comment>
<keyword evidence="3 11" id="KW-0285">Flavoprotein</keyword>
<dbReference type="PANTHER" id="PTHR43665:SF1">
    <property type="entry name" value="ISOPENTENYL-DIPHOSPHATE DELTA-ISOMERASE"/>
    <property type="match status" value="1"/>
</dbReference>
<feature type="binding site" evidence="11">
    <location>
        <position position="95"/>
    </location>
    <ligand>
        <name>FMN</name>
        <dbReference type="ChEBI" id="CHEBI:58210"/>
    </ligand>
</feature>
<dbReference type="Proteomes" id="UP000051131">
    <property type="component" value="Unassembled WGS sequence"/>
</dbReference>
<dbReference type="HAMAP" id="MF_00354">
    <property type="entry name" value="Idi_2"/>
    <property type="match status" value="1"/>
</dbReference>
<dbReference type="InterPro" id="IPR013785">
    <property type="entry name" value="Aldolase_TIM"/>
</dbReference>
<feature type="binding site" evidence="11">
    <location>
        <begin position="282"/>
        <end position="283"/>
    </location>
    <ligand>
        <name>FMN</name>
        <dbReference type="ChEBI" id="CHEBI:58210"/>
    </ligand>
</feature>
<evidence type="ECO:0000256" key="8">
    <source>
        <dbReference type="ARBA" id="ARBA00023229"/>
    </source>
</evidence>
<feature type="binding site" evidence="11">
    <location>
        <begin position="261"/>
        <end position="263"/>
    </location>
    <ligand>
        <name>FMN</name>
        <dbReference type="ChEBI" id="CHEBI:58210"/>
    </ligand>
</feature>
<evidence type="ECO:0000313" key="14">
    <source>
        <dbReference type="Proteomes" id="UP000051131"/>
    </source>
</evidence>
<comment type="subunit">
    <text evidence="10 11">Homooctamer. Dimer of tetramers.</text>
</comment>
<dbReference type="EC" id="5.3.3.2" evidence="11"/>
<evidence type="ECO:0000256" key="10">
    <source>
        <dbReference type="ARBA" id="ARBA00025810"/>
    </source>
</evidence>
<dbReference type="PIRSF" id="PIRSF003314">
    <property type="entry name" value="IPP_isomerase"/>
    <property type="match status" value="1"/>
</dbReference>
<evidence type="ECO:0000256" key="6">
    <source>
        <dbReference type="ARBA" id="ARBA00022842"/>
    </source>
</evidence>
<dbReference type="GO" id="GO:0004452">
    <property type="term" value="F:isopentenyl-diphosphate delta-isomerase activity"/>
    <property type="evidence" value="ECO:0007669"/>
    <property type="project" value="UniProtKB-UniRule"/>
</dbReference>
<dbReference type="RefSeq" id="WP_057829111.1">
    <property type="nucleotide sequence ID" value="NZ_AYZE01000014.1"/>
</dbReference>
<dbReference type="STRING" id="1423729.FC80_GL000886"/>
<comment type="subcellular location">
    <subcellularLocation>
        <location evidence="11">Cytoplasm</location>
    </subcellularLocation>
</comment>
<evidence type="ECO:0000256" key="4">
    <source>
        <dbReference type="ARBA" id="ARBA00022643"/>
    </source>
</evidence>
<name>A0A0R2CRS7_9LACO</name>
<evidence type="ECO:0000256" key="2">
    <source>
        <dbReference type="ARBA" id="ARBA00022490"/>
    </source>
</evidence>
<evidence type="ECO:0000256" key="7">
    <source>
        <dbReference type="ARBA" id="ARBA00022857"/>
    </source>
</evidence>
<keyword evidence="8 11" id="KW-0414">Isoprene biosynthesis</keyword>
<dbReference type="InterPro" id="IPR011179">
    <property type="entry name" value="IPdP_isomerase"/>
</dbReference>
<dbReference type="InterPro" id="IPR000262">
    <property type="entry name" value="FMN-dep_DH"/>
</dbReference>
<keyword evidence="4 11" id="KW-0288">FMN</keyword>
<dbReference type="CDD" id="cd02811">
    <property type="entry name" value="IDI-2_FMN"/>
    <property type="match status" value="1"/>
</dbReference>
<accession>A0A0R2CRS7</accession>
<organism evidence="13 14">
    <name type="scientific">Liquorilactobacillus cacaonum DSM 21116</name>
    <dbReference type="NCBI Taxonomy" id="1423729"/>
    <lineage>
        <taxon>Bacteria</taxon>
        <taxon>Bacillati</taxon>
        <taxon>Bacillota</taxon>
        <taxon>Bacilli</taxon>
        <taxon>Lactobacillales</taxon>
        <taxon>Lactobacillaceae</taxon>
        <taxon>Liquorilactobacillus</taxon>
    </lineage>
</organism>
<feature type="binding site" evidence="11">
    <location>
        <position position="215"/>
    </location>
    <ligand>
        <name>FMN</name>
        <dbReference type="ChEBI" id="CHEBI:58210"/>
    </ligand>
</feature>
<keyword evidence="5 11" id="KW-0479">Metal-binding</keyword>
<dbReference type="OrthoDB" id="9795032at2"/>
<reference evidence="13 14" key="1">
    <citation type="journal article" date="2015" name="Genome Announc.">
        <title>Expanding the biotechnology potential of lactobacilli through comparative genomics of 213 strains and associated genera.</title>
        <authorList>
            <person name="Sun Z."/>
            <person name="Harris H.M."/>
            <person name="McCann A."/>
            <person name="Guo C."/>
            <person name="Argimon S."/>
            <person name="Zhang W."/>
            <person name="Yang X."/>
            <person name="Jeffery I.B."/>
            <person name="Cooney J.C."/>
            <person name="Kagawa T.F."/>
            <person name="Liu W."/>
            <person name="Song Y."/>
            <person name="Salvetti E."/>
            <person name="Wrobel A."/>
            <person name="Rasinkangas P."/>
            <person name="Parkhill J."/>
            <person name="Rea M.C."/>
            <person name="O'Sullivan O."/>
            <person name="Ritari J."/>
            <person name="Douillard F.P."/>
            <person name="Paul Ross R."/>
            <person name="Yang R."/>
            <person name="Briner A.E."/>
            <person name="Felis G.E."/>
            <person name="de Vos W.M."/>
            <person name="Barrangou R."/>
            <person name="Klaenhammer T.R."/>
            <person name="Caufield P.W."/>
            <person name="Cui Y."/>
            <person name="Zhang H."/>
            <person name="O'Toole P.W."/>
        </authorList>
    </citation>
    <scope>NUCLEOTIDE SEQUENCE [LARGE SCALE GENOMIC DNA]</scope>
    <source>
        <strain evidence="13 14">DSM 21116</strain>
    </source>
</reference>
<gene>
    <name evidence="11" type="primary">fni</name>
    <name evidence="13" type="ORF">FC80_GL000886</name>
</gene>
<feature type="binding site" evidence="11">
    <location>
        <position position="154"/>
    </location>
    <ligand>
        <name>substrate</name>
    </ligand>
</feature>
<evidence type="ECO:0000313" key="13">
    <source>
        <dbReference type="EMBL" id="KRM90892.1"/>
    </source>
</evidence>
<keyword evidence="7 11" id="KW-0521">NADP</keyword>
<dbReference type="Gene3D" id="3.20.20.70">
    <property type="entry name" value="Aldolase class I"/>
    <property type="match status" value="1"/>
</dbReference>
<dbReference type="PATRIC" id="fig|1423729.3.peg.896"/>
<feature type="binding site" evidence="11">
    <location>
        <position position="210"/>
    </location>
    <ligand>
        <name>FMN</name>
        <dbReference type="ChEBI" id="CHEBI:58210"/>
    </ligand>
</feature>
<protein>
    <recommendedName>
        <fullName evidence="11">Isopentenyl-diphosphate delta-isomerase</fullName>
        <shortName evidence="11">IPP isomerase</shortName>
        <ecNumber evidence="11">5.3.3.2</ecNumber>
    </recommendedName>
    <alternativeName>
        <fullName evidence="11">Isopentenyl diphosphate:dimethylallyl diphosphate isomerase</fullName>
    </alternativeName>
    <alternativeName>
        <fullName evidence="11">Isopentenyl pyrophosphate isomerase</fullName>
    </alternativeName>
    <alternativeName>
        <fullName evidence="11">Type 2 isopentenyl diphosphate isomerase</fullName>
        <shortName evidence="11">IDI-2</shortName>
    </alternativeName>
</protein>
<feature type="binding site" evidence="11">
    <location>
        <begin position="8"/>
        <end position="9"/>
    </location>
    <ligand>
        <name>substrate</name>
    </ligand>
</feature>
<keyword evidence="14" id="KW-1185">Reference proteome</keyword>
<dbReference type="GO" id="GO:0070402">
    <property type="term" value="F:NADPH binding"/>
    <property type="evidence" value="ECO:0007669"/>
    <property type="project" value="UniProtKB-UniRule"/>
</dbReference>
<dbReference type="Pfam" id="PF01070">
    <property type="entry name" value="FMN_dh"/>
    <property type="match status" value="1"/>
</dbReference>
<sequence length="344" mass="37922">MDQKHAHRKDEHIFIAEKQYTAKSNNGLDQIRILPNNLPELSFDEIDYSTSLAGKKMEVPFFINAMSGGSPTTTKLNKKFALAASETGIAMATGSQSIAIKFPEISPSFQIVREQNPTGFVIGNLGAGNNLHNAKKAVSMLSADALEIHLNAIQEIIMPEGDRDFYWQEEISEIINQLQVPVIIKEVGFGISPNTLKILKKINAKYIDLSGHGGTNFAKIENQRLHGEDFSCLDDLGLNIAECLIASQSYHDDFSFTASGGIRTPLDIIKCLCLGADNVGISGLFLHTLLKDDVSGLIKLIEEFKHQVKSIMTILGCKNIAELRDVPLIFSNELLSFKKQITNF</sequence>
<dbReference type="SUPFAM" id="SSF51395">
    <property type="entry name" value="FMN-linked oxidoreductases"/>
    <property type="match status" value="1"/>
</dbReference>
<dbReference type="GO" id="GO:0005737">
    <property type="term" value="C:cytoplasm"/>
    <property type="evidence" value="ECO:0007669"/>
    <property type="project" value="UniProtKB-SubCell"/>
</dbReference>
<evidence type="ECO:0000259" key="12">
    <source>
        <dbReference type="Pfam" id="PF01070"/>
    </source>
</evidence>
<feature type="binding site" evidence="11">
    <location>
        <position position="124"/>
    </location>
    <ligand>
        <name>FMN</name>
        <dbReference type="ChEBI" id="CHEBI:58210"/>
    </ligand>
</feature>
<dbReference type="GO" id="GO:0010181">
    <property type="term" value="F:FMN binding"/>
    <property type="evidence" value="ECO:0007669"/>
    <property type="project" value="UniProtKB-UniRule"/>
</dbReference>
<evidence type="ECO:0000256" key="11">
    <source>
        <dbReference type="HAMAP-Rule" id="MF_00354"/>
    </source>
</evidence>
<proteinExistence type="inferred from homology"/>
<comment type="cofactor">
    <cofactor evidence="11">
        <name>NADPH</name>
        <dbReference type="ChEBI" id="CHEBI:57783"/>
    </cofactor>
</comment>
<evidence type="ECO:0000256" key="5">
    <source>
        <dbReference type="ARBA" id="ARBA00022723"/>
    </source>
</evidence>
<feature type="binding site" evidence="11">
    <location>
        <position position="185"/>
    </location>
    <ligand>
        <name>FMN</name>
        <dbReference type="ChEBI" id="CHEBI:58210"/>
    </ligand>
</feature>
<keyword evidence="2 11" id="KW-0963">Cytoplasm</keyword>
<dbReference type="GO" id="GO:0000287">
    <property type="term" value="F:magnesium ion binding"/>
    <property type="evidence" value="ECO:0007669"/>
    <property type="project" value="UniProtKB-UniRule"/>
</dbReference>
<feature type="domain" description="FMN-dependent dehydrogenase" evidence="12">
    <location>
        <begin position="150"/>
        <end position="324"/>
    </location>
</feature>
<dbReference type="GO" id="GO:0016491">
    <property type="term" value="F:oxidoreductase activity"/>
    <property type="evidence" value="ECO:0007669"/>
    <property type="project" value="InterPro"/>
</dbReference>
<comment type="caution">
    <text evidence="11">Lacks conserved residue(s) required for the propagation of feature annotation.</text>
</comment>
<comment type="function">
    <text evidence="11">Involved in the biosynthesis of isoprenoids. Catalyzes the 1,3-allylic rearrangement of the homoallylic substrate isopentenyl (IPP) to its allylic isomer, dimethylallyl diphosphate (DMAPP).</text>
</comment>
<comment type="cofactor">
    <cofactor evidence="1 11">
        <name>FMN</name>
        <dbReference type="ChEBI" id="CHEBI:58210"/>
    </cofactor>
</comment>
<dbReference type="PANTHER" id="PTHR43665">
    <property type="entry name" value="ISOPENTENYL-DIPHOSPHATE DELTA-ISOMERASE"/>
    <property type="match status" value="1"/>
</dbReference>